<evidence type="ECO:0000313" key="3">
    <source>
        <dbReference type="Proteomes" id="UP000290819"/>
    </source>
</evidence>
<dbReference type="AlphaFoldDB" id="A0A4Q1VNW9"/>
<dbReference type="InterPro" id="IPR054189">
    <property type="entry name" value="DUF6894"/>
</dbReference>
<keyword evidence="3" id="KW-1185">Reference proteome</keyword>
<sequence>MPRYYFDLLDGGVLACDEEGLLLPNLQAAQAEAARSLADMARDAVDDLTATPDKRDMAIEVRDAAGPVMQVKFTFEIERSKH</sequence>
<reference evidence="2 3" key="1">
    <citation type="submission" date="2017-03" db="EMBL/GenBank/DDBJ databases">
        <authorList>
            <person name="Safronova V.I."/>
            <person name="Sazanova A.L."/>
            <person name="Chirak E.R."/>
        </authorList>
    </citation>
    <scope>NUCLEOTIDE SEQUENCE [LARGE SCALE GENOMIC DNA]</scope>
    <source>
        <strain evidence="2 3">Opo-243</strain>
    </source>
</reference>
<dbReference type="OrthoDB" id="7863142at2"/>
<evidence type="ECO:0000259" key="1">
    <source>
        <dbReference type="Pfam" id="PF21834"/>
    </source>
</evidence>
<gene>
    <name evidence="2" type="ORF">B5V03_02365</name>
</gene>
<feature type="domain" description="DUF6894" evidence="1">
    <location>
        <begin position="3"/>
        <end position="74"/>
    </location>
</feature>
<name>A0A4Q1VNW9_9BRAD</name>
<proteinExistence type="predicted"/>
<dbReference type="Pfam" id="PF21834">
    <property type="entry name" value="DUF6894"/>
    <property type="match status" value="1"/>
</dbReference>
<organism evidence="2 3">
    <name type="scientific">Bradyrhizobium betae</name>
    <dbReference type="NCBI Taxonomy" id="244734"/>
    <lineage>
        <taxon>Bacteria</taxon>
        <taxon>Pseudomonadati</taxon>
        <taxon>Pseudomonadota</taxon>
        <taxon>Alphaproteobacteria</taxon>
        <taxon>Hyphomicrobiales</taxon>
        <taxon>Nitrobacteraceae</taxon>
        <taxon>Bradyrhizobium</taxon>
    </lineage>
</organism>
<accession>A0A4Q1VNW9</accession>
<dbReference type="EMBL" id="MZXW01000004">
    <property type="protein sequence ID" value="RXT54298.1"/>
    <property type="molecule type" value="Genomic_DNA"/>
</dbReference>
<dbReference type="RefSeq" id="WP_129267643.1">
    <property type="nucleotide sequence ID" value="NZ_MZXW01000004.1"/>
</dbReference>
<comment type="caution">
    <text evidence="2">The sequence shown here is derived from an EMBL/GenBank/DDBJ whole genome shotgun (WGS) entry which is preliminary data.</text>
</comment>
<protein>
    <recommendedName>
        <fullName evidence="1">DUF6894 domain-containing protein</fullName>
    </recommendedName>
</protein>
<evidence type="ECO:0000313" key="2">
    <source>
        <dbReference type="EMBL" id="RXT54298.1"/>
    </source>
</evidence>
<dbReference type="Proteomes" id="UP000290819">
    <property type="component" value="Unassembled WGS sequence"/>
</dbReference>